<dbReference type="Proteomes" id="UP000001542">
    <property type="component" value="Unassembled WGS sequence"/>
</dbReference>
<accession>A2EUF3</accession>
<keyword evidence="1" id="KW-0472">Membrane</keyword>
<evidence type="ECO:0000256" key="1">
    <source>
        <dbReference type="SAM" id="Phobius"/>
    </source>
</evidence>
<evidence type="ECO:0000313" key="3">
    <source>
        <dbReference type="Proteomes" id="UP000001542"/>
    </source>
</evidence>
<evidence type="ECO:0008006" key="4">
    <source>
        <dbReference type="Google" id="ProtNLM"/>
    </source>
</evidence>
<dbReference type="VEuPathDB" id="TrichDB:TVAG_473360"/>
<feature type="transmembrane region" description="Helical" evidence="1">
    <location>
        <begin position="18"/>
        <end position="37"/>
    </location>
</feature>
<organism evidence="2 3">
    <name type="scientific">Trichomonas vaginalis (strain ATCC PRA-98 / G3)</name>
    <dbReference type="NCBI Taxonomy" id="412133"/>
    <lineage>
        <taxon>Eukaryota</taxon>
        <taxon>Metamonada</taxon>
        <taxon>Parabasalia</taxon>
        <taxon>Trichomonadida</taxon>
        <taxon>Trichomonadidae</taxon>
        <taxon>Trichomonas</taxon>
    </lineage>
</organism>
<name>A2EUF3_TRIV3</name>
<evidence type="ECO:0000313" key="2">
    <source>
        <dbReference type="EMBL" id="EAY03712.1"/>
    </source>
</evidence>
<feature type="transmembrane region" description="Helical" evidence="1">
    <location>
        <begin position="57"/>
        <end position="76"/>
    </location>
</feature>
<sequence>MDPGKKDPLDVYIKNANIMFKVGFALCPLCWLMCWIYCLNRQTESQELVVIGKRSFWLFWLSLYILGIWTLCYSAWWTKMEVIGYNVPYGEPQ</sequence>
<protein>
    <recommendedName>
        <fullName evidence="4">Gamma-secretase subunit PEN-2</fullName>
    </recommendedName>
</protein>
<keyword evidence="1" id="KW-1133">Transmembrane helix</keyword>
<gene>
    <name evidence="2" type="ORF">TVAG_473360</name>
</gene>
<dbReference type="InParanoid" id="A2EUF3"/>
<dbReference type="AlphaFoldDB" id="A2EUF3"/>
<dbReference type="KEGG" id="tva:4761558"/>
<proteinExistence type="predicted"/>
<dbReference type="VEuPathDB" id="TrichDB:TVAGG3_0317220"/>
<keyword evidence="3" id="KW-1185">Reference proteome</keyword>
<reference evidence="2" key="1">
    <citation type="submission" date="2006-10" db="EMBL/GenBank/DDBJ databases">
        <authorList>
            <person name="Amadeo P."/>
            <person name="Zhao Q."/>
            <person name="Wortman J."/>
            <person name="Fraser-Liggett C."/>
            <person name="Carlton J."/>
        </authorList>
    </citation>
    <scope>NUCLEOTIDE SEQUENCE</scope>
    <source>
        <strain evidence="2">G3</strain>
    </source>
</reference>
<dbReference type="EMBL" id="DS113496">
    <property type="protein sequence ID" value="EAY03712.1"/>
    <property type="molecule type" value="Genomic_DNA"/>
</dbReference>
<dbReference type="OrthoDB" id="10431081at2759"/>
<keyword evidence="1" id="KW-0812">Transmembrane</keyword>
<reference evidence="2" key="2">
    <citation type="journal article" date="2007" name="Science">
        <title>Draft genome sequence of the sexually transmitted pathogen Trichomonas vaginalis.</title>
        <authorList>
            <person name="Carlton J.M."/>
            <person name="Hirt R.P."/>
            <person name="Silva J.C."/>
            <person name="Delcher A.L."/>
            <person name="Schatz M."/>
            <person name="Zhao Q."/>
            <person name="Wortman J.R."/>
            <person name="Bidwell S.L."/>
            <person name="Alsmark U.C.M."/>
            <person name="Besteiro S."/>
            <person name="Sicheritz-Ponten T."/>
            <person name="Noel C.J."/>
            <person name="Dacks J.B."/>
            <person name="Foster P.G."/>
            <person name="Simillion C."/>
            <person name="Van de Peer Y."/>
            <person name="Miranda-Saavedra D."/>
            <person name="Barton G.J."/>
            <person name="Westrop G.D."/>
            <person name="Mueller S."/>
            <person name="Dessi D."/>
            <person name="Fiori P.L."/>
            <person name="Ren Q."/>
            <person name="Paulsen I."/>
            <person name="Zhang H."/>
            <person name="Bastida-Corcuera F.D."/>
            <person name="Simoes-Barbosa A."/>
            <person name="Brown M.T."/>
            <person name="Hayes R.D."/>
            <person name="Mukherjee M."/>
            <person name="Okumura C.Y."/>
            <person name="Schneider R."/>
            <person name="Smith A.J."/>
            <person name="Vanacova S."/>
            <person name="Villalvazo M."/>
            <person name="Haas B.J."/>
            <person name="Pertea M."/>
            <person name="Feldblyum T.V."/>
            <person name="Utterback T.R."/>
            <person name="Shu C.L."/>
            <person name="Osoegawa K."/>
            <person name="de Jong P.J."/>
            <person name="Hrdy I."/>
            <person name="Horvathova L."/>
            <person name="Zubacova Z."/>
            <person name="Dolezal P."/>
            <person name="Malik S.B."/>
            <person name="Logsdon J.M. Jr."/>
            <person name="Henze K."/>
            <person name="Gupta A."/>
            <person name="Wang C.C."/>
            <person name="Dunne R.L."/>
            <person name="Upcroft J.A."/>
            <person name="Upcroft P."/>
            <person name="White O."/>
            <person name="Salzberg S.L."/>
            <person name="Tang P."/>
            <person name="Chiu C.-H."/>
            <person name="Lee Y.-S."/>
            <person name="Embley T.M."/>
            <person name="Coombs G.H."/>
            <person name="Mottram J.C."/>
            <person name="Tachezy J."/>
            <person name="Fraser-Liggett C.M."/>
            <person name="Johnson P.J."/>
        </authorList>
    </citation>
    <scope>NUCLEOTIDE SEQUENCE [LARGE SCALE GENOMIC DNA]</scope>
    <source>
        <strain evidence="2">G3</strain>
    </source>
</reference>
<dbReference type="RefSeq" id="XP_001315935.1">
    <property type="nucleotide sequence ID" value="XM_001315900.1"/>
</dbReference>